<dbReference type="Proteomes" id="UP000663880">
    <property type="component" value="Unassembled WGS sequence"/>
</dbReference>
<sequence>MDKKVRIVFSSGSQGTTVGNAHPALPAASVTRPITQVIETGTEESQFLYRITWPRTGQSKATGSSQPLYE</sequence>
<gene>
    <name evidence="1" type="ORF">PMACD_LOCUS15529</name>
</gene>
<dbReference type="AlphaFoldDB" id="A0A821XSG7"/>
<evidence type="ECO:0000313" key="2">
    <source>
        <dbReference type="Proteomes" id="UP000663880"/>
    </source>
</evidence>
<accession>A0A821XSG7</accession>
<dbReference type="OrthoDB" id="10037617at2759"/>
<protein>
    <submittedName>
        <fullName evidence="1">Uncharacterized protein</fullName>
    </submittedName>
</protein>
<reference evidence="1" key="1">
    <citation type="submission" date="2021-02" db="EMBL/GenBank/DDBJ databases">
        <authorList>
            <person name="Steward A R."/>
        </authorList>
    </citation>
    <scope>NUCLEOTIDE SEQUENCE</scope>
</reference>
<name>A0A821XSG7_9NEOP</name>
<proteinExistence type="predicted"/>
<organism evidence="1 2">
    <name type="scientific">Pieris macdunnoughi</name>
    <dbReference type="NCBI Taxonomy" id="345717"/>
    <lineage>
        <taxon>Eukaryota</taxon>
        <taxon>Metazoa</taxon>
        <taxon>Ecdysozoa</taxon>
        <taxon>Arthropoda</taxon>
        <taxon>Hexapoda</taxon>
        <taxon>Insecta</taxon>
        <taxon>Pterygota</taxon>
        <taxon>Neoptera</taxon>
        <taxon>Endopterygota</taxon>
        <taxon>Lepidoptera</taxon>
        <taxon>Glossata</taxon>
        <taxon>Ditrysia</taxon>
        <taxon>Papilionoidea</taxon>
        <taxon>Pieridae</taxon>
        <taxon>Pierinae</taxon>
        <taxon>Pieris</taxon>
    </lineage>
</organism>
<evidence type="ECO:0000313" key="1">
    <source>
        <dbReference type="EMBL" id="CAF4949403.1"/>
    </source>
</evidence>
<keyword evidence="2" id="KW-1185">Reference proteome</keyword>
<dbReference type="EMBL" id="CAJOBZ010000071">
    <property type="protein sequence ID" value="CAF4949403.1"/>
    <property type="molecule type" value="Genomic_DNA"/>
</dbReference>
<comment type="caution">
    <text evidence="1">The sequence shown here is derived from an EMBL/GenBank/DDBJ whole genome shotgun (WGS) entry which is preliminary data.</text>
</comment>